<dbReference type="InterPro" id="IPR011006">
    <property type="entry name" value="CheY-like_superfamily"/>
</dbReference>
<dbReference type="EMBL" id="MNZT01000027">
    <property type="protein sequence ID" value="OIP98432.1"/>
    <property type="molecule type" value="Genomic_DNA"/>
</dbReference>
<dbReference type="InterPro" id="IPR001789">
    <property type="entry name" value="Sig_transdc_resp-reg_receiver"/>
</dbReference>
<dbReference type="Proteomes" id="UP000183245">
    <property type="component" value="Unassembled WGS sequence"/>
</dbReference>
<gene>
    <name evidence="4" type="ORF">AUK40_01530</name>
</gene>
<evidence type="ECO:0000259" key="3">
    <source>
        <dbReference type="PROSITE" id="PS50110"/>
    </source>
</evidence>
<feature type="modified residue" description="4-aspartylphosphate" evidence="2">
    <location>
        <position position="67"/>
    </location>
</feature>
<dbReference type="Pfam" id="PF00072">
    <property type="entry name" value="Response_reg"/>
    <property type="match status" value="1"/>
</dbReference>
<dbReference type="SMART" id="SM00448">
    <property type="entry name" value="REC"/>
    <property type="match status" value="1"/>
</dbReference>
<feature type="domain" description="Response regulatory" evidence="3">
    <location>
        <begin position="18"/>
        <end position="134"/>
    </location>
</feature>
<evidence type="ECO:0000313" key="5">
    <source>
        <dbReference type="Proteomes" id="UP000183245"/>
    </source>
</evidence>
<accession>A0A1J5J4I5</accession>
<dbReference type="SUPFAM" id="SSF52172">
    <property type="entry name" value="CheY-like"/>
    <property type="match status" value="1"/>
</dbReference>
<dbReference type="Gene3D" id="3.40.50.2300">
    <property type="match status" value="1"/>
</dbReference>
<sequence length="137" mass="15412">MQALANSLNVKVEDKRKRILIVEDDLFIRELYQKQLEMAGYAVDVAVDGLEGREKVLTNNYSLALLDIMLPRMNGLELLELIKKEPTKKDIPCIILSNLGQDSVVEKGLSLGAINYLVKADITPMEMLNVIQERIGK</sequence>
<dbReference type="STRING" id="1817892.AUK40_01530"/>
<protein>
    <recommendedName>
        <fullName evidence="3">Response regulatory domain-containing protein</fullName>
    </recommendedName>
</protein>
<comment type="caution">
    <text evidence="4">The sequence shown here is derived from an EMBL/GenBank/DDBJ whole genome shotgun (WGS) entry which is preliminary data.</text>
</comment>
<evidence type="ECO:0000313" key="4">
    <source>
        <dbReference type="EMBL" id="OIP98432.1"/>
    </source>
</evidence>
<proteinExistence type="predicted"/>
<evidence type="ECO:0000256" key="1">
    <source>
        <dbReference type="ARBA" id="ARBA00022553"/>
    </source>
</evidence>
<organism evidence="4 5">
    <name type="scientific">Candidatus Wirthbacteria bacterium CG2_30_54_11</name>
    <dbReference type="NCBI Taxonomy" id="1817892"/>
    <lineage>
        <taxon>Bacteria</taxon>
        <taxon>Candidatus Wirthbacteria</taxon>
    </lineage>
</organism>
<evidence type="ECO:0000256" key="2">
    <source>
        <dbReference type="PROSITE-ProRule" id="PRU00169"/>
    </source>
</evidence>
<dbReference type="InterPro" id="IPR050595">
    <property type="entry name" value="Bact_response_regulator"/>
</dbReference>
<dbReference type="CDD" id="cd17574">
    <property type="entry name" value="REC_OmpR"/>
    <property type="match status" value="1"/>
</dbReference>
<dbReference type="PANTHER" id="PTHR44591">
    <property type="entry name" value="STRESS RESPONSE REGULATOR PROTEIN 1"/>
    <property type="match status" value="1"/>
</dbReference>
<dbReference type="PANTHER" id="PTHR44591:SF3">
    <property type="entry name" value="RESPONSE REGULATORY DOMAIN-CONTAINING PROTEIN"/>
    <property type="match status" value="1"/>
</dbReference>
<reference evidence="4 5" key="1">
    <citation type="journal article" date="2016" name="Environ. Microbiol.">
        <title>Genomic resolution of a cold subsurface aquifer community provides metabolic insights for novel microbes adapted to high CO concentrations.</title>
        <authorList>
            <person name="Probst A.J."/>
            <person name="Castelle C.J."/>
            <person name="Singh A."/>
            <person name="Brown C.T."/>
            <person name="Anantharaman K."/>
            <person name="Sharon I."/>
            <person name="Hug L.A."/>
            <person name="Burstein D."/>
            <person name="Emerson J.B."/>
            <person name="Thomas B.C."/>
            <person name="Banfield J.F."/>
        </authorList>
    </citation>
    <scope>NUCLEOTIDE SEQUENCE [LARGE SCALE GENOMIC DNA]</scope>
    <source>
        <strain evidence="4">CG2_30_54_11</strain>
    </source>
</reference>
<keyword evidence="1 2" id="KW-0597">Phosphoprotein</keyword>
<name>A0A1J5J4I5_9BACT</name>
<dbReference type="GO" id="GO:0000160">
    <property type="term" value="P:phosphorelay signal transduction system"/>
    <property type="evidence" value="ECO:0007669"/>
    <property type="project" value="InterPro"/>
</dbReference>
<dbReference type="PROSITE" id="PS50110">
    <property type="entry name" value="RESPONSE_REGULATORY"/>
    <property type="match status" value="1"/>
</dbReference>
<dbReference type="AlphaFoldDB" id="A0A1J5J4I5"/>